<gene>
    <name evidence="1" type="ORF">AGLY_000832</name>
</gene>
<name>A0A6G0U9M1_APHGL</name>
<keyword evidence="2" id="KW-1185">Reference proteome</keyword>
<protein>
    <submittedName>
        <fullName evidence="1">Uncharacterized protein</fullName>
    </submittedName>
</protein>
<dbReference type="AlphaFoldDB" id="A0A6G0U9M1"/>
<comment type="caution">
    <text evidence="1">The sequence shown here is derived from an EMBL/GenBank/DDBJ whole genome shotgun (WGS) entry which is preliminary data.</text>
</comment>
<proteinExistence type="predicted"/>
<evidence type="ECO:0000313" key="1">
    <source>
        <dbReference type="EMBL" id="KAE9545289.1"/>
    </source>
</evidence>
<reference evidence="1 2" key="1">
    <citation type="submission" date="2019-08" db="EMBL/GenBank/DDBJ databases">
        <title>The genome of the soybean aphid Biotype 1, its phylome, world population structure and adaptation to the North American continent.</title>
        <authorList>
            <person name="Giordano R."/>
            <person name="Donthu R.K."/>
            <person name="Hernandez A.G."/>
            <person name="Wright C.L."/>
            <person name="Zimin A.V."/>
        </authorList>
    </citation>
    <scope>NUCLEOTIDE SEQUENCE [LARGE SCALE GENOMIC DNA]</scope>
    <source>
        <tissue evidence="1">Whole aphids</tissue>
    </source>
</reference>
<evidence type="ECO:0000313" key="2">
    <source>
        <dbReference type="Proteomes" id="UP000475862"/>
    </source>
</evidence>
<sequence length="544" mass="64582">MYYLHTFLRPCLSKYHAPLVYYEEPIQKYIFQDLIQGSNLYLPKIGSQFNGSRYFIFINERLHIIKLKKSLFLNNESEIVSSNLEIKTNKLFDNIHGVVKVTRLYQKEGNGGRVGSEFWGWVVFQIFTFGLSTRTTLQPKSIPFLKIENFFLFQNLESKKSQINSHRNMLCLLQLKVHKLIFLESHFGIQKCGLSLAYGLLATPTVNNVFELCNYYDVCNLISNLAQLKALYWLERLITLYAHIYDLYFLYNNKYLKSFEDKSVLLRDFLFEGKFMEKKLLANFHDFDVHLFLAIYNCFIDTSKKISQENRKFQLSINSSKKFLTYNHIKKNQFSRKLVLRQNSRFPSLFFLFFSIFLKTVRKCLLLTSIMHQTYSLCHRKPPPKLKSINSSIRSESKKIRPMEVSCYTNKTNNNYIFQLKFQYLKVTSSLKSHNKGFKNQEYIFCTSIIIILSKLIDEYCYFKLLISNLLLIIYYHTNQHCVIQISENYFYYFLRILYTENCLGRQIVNYYDITIIRYQGNASIFMCDYSVVFKIALKPTLTH</sequence>
<dbReference type="EMBL" id="VYZN01000001">
    <property type="protein sequence ID" value="KAE9545289.1"/>
    <property type="molecule type" value="Genomic_DNA"/>
</dbReference>
<dbReference type="Proteomes" id="UP000475862">
    <property type="component" value="Unassembled WGS sequence"/>
</dbReference>
<organism evidence="1 2">
    <name type="scientific">Aphis glycines</name>
    <name type="common">Soybean aphid</name>
    <dbReference type="NCBI Taxonomy" id="307491"/>
    <lineage>
        <taxon>Eukaryota</taxon>
        <taxon>Metazoa</taxon>
        <taxon>Ecdysozoa</taxon>
        <taxon>Arthropoda</taxon>
        <taxon>Hexapoda</taxon>
        <taxon>Insecta</taxon>
        <taxon>Pterygota</taxon>
        <taxon>Neoptera</taxon>
        <taxon>Paraneoptera</taxon>
        <taxon>Hemiptera</taxon>
        <taxon>Sternorrhyncha</taxon>
        <taxon>Aphidomorpha</taxon>
        <taxon>Aphidoidea</taxon>
        <taxon>Aphididae</taxon>
        <taxon>Aphidini</taxon>
        <taxon>Aphis</taxon>
        <taxon>Aphis</taxon>
    </lineage>
</organism>
<accession>A0A6G0U9M1</accession>